<proteinExistence type="predicted"/>
<reference evidence="1" key="1">
    <citation type="submission" date="2020-11" db="EMBL/GenBank/DDBJ databases">
        <authorList>
            <consortium name="DOE Joint Genome Institute"/>
            <person name="Ahrendt S."/>
            <person name="Riley R."/>
            <person name="Andreopoulos W."/>
            <person name="Labutti K."/>
            <person name="Pangilinan J."/>
            <person name="Ruiz-Duenas F.J."/>
            <person name="Barrasa J.M."/>
            <person name="Sanchez-Garcia M."/>
            <person name="Camarero S."/>
            <person name="Miyauchi S."/>
            <person name="Serrano A."/>
            <person name="Linde D."/>
            <person name="Babiker R."/>
            <person name="Drula E."/>
            <person name="Ayuso-Fernandez I."/>
            <person name="Pacheco R."/>
            <person name="Padilla G."/>
            <person name="Ferreira P."/>
            <person name="Barriuso J."/>
            <person name="Kellner H."/>
            <person name="Castanera R."/>
            <person name="Alfaro M."/>
            <person name="Ramirez L."/>
            <person name="Pisabarro A.G."/>
            <person name="Kuo A."/>
            <person name="Tritt A."/>
            <person name="Lipzen A."/>
            <person name="He G."/>
            <person name="Yan M."/>
            <person name="Ng V."/>
            <person name="Cullen D."/>
            <person name="Martin F."/>
            <person name="Rosso M.-N."/>
            <person name="Henrissat B."/>
            <person name="Hibbett D."/>
            <person name="Martinez A.T."/>
            <person name="Grigoriev I.V."/>
        </authorList>
    </citation>
    <scope>NUCLEOTIDE SEQUENCE</scope>
    <source>
        <strain evidence="1">CIRM-BRFM 674</strain>
    </source>
</reference>
<keyword evidence="2" id="KW-1185">Reference proteome</keyword>
<dbReference type="EMBL" id="MU155552">
    <property type="protein sequence ID" value="KAF9472295.1"/>
    <property type="molecule type" value="Genomic_DNA"/>
</dbReference>
<name>A0A9P5YRE0_9AGAR</name>
<dbReference type="Proteomes" id="UP000807469">
    <property type="component" value="Unassembled WGS sequence"/>
</dbReference>
<dbReference type="AlphaFoldDB" id="A0A9P5YRE0"/>
<evidence type="ECO:0000313" key="2">
    <source>
        <dbReference type="Proteomes" id="UP000807469"/>
    </source>
</evidence>
<gene>
    <name evidence="1" type="ORF">BDN70DRAFT_490137</name>
</gene>
<evidence type="ECO:0000313" key="1">
    <source>
        <dbReference type="EMBL" id="KAF9472295.1"/>
    </source>
</evidence>
<sequence>MHLILARCVYCSPSSSRLQRRPEDKCTLIEWAQYEMSLEISMKLCRNRTGTTRMGTSGASTTTSLTRMVLYERSCETEVPSALRQSSTFVLFFWFGDANFGLAVYPQPPPTGTYGFGSGLKCLAHPIHAALYCAIISHRLSRLSLAATLSHHVHCSFNFKTMFSGLRDPPLSKSCFSCENHHLQSPISNNLSSRVE</sequence>
<accession>A0A9P5YRE0</accession>
<protein>
    <submittedName>
        <fullName evidence="1">Uncharacterized protein</fullName>
    </submittedName>
</protein>
<organism evidence="1 2">
    <name type="scientific">Pholiota conissans</name>
    <dbReference type="NCBI Taxonomy" id="109636"/>
    <lineage>
        <taxon>Eukaryota</taxon>
        <taxon>Fungi</taxon>
        <taxon>Dikarya</taxon>
        <taxon>Basidiomycota</taxon>
        <taxon>Agaricomycotina</taxon>
        <taxon>Agaricomycetes</taxon>
        <taxon>Agaricomycetidae</taxon>
        <taxon>Agaricales</taxon>
        <taxon>Agaricineae</taxon>
        <taxon>Strophariaceae</taxon>
        <taxon>Pholiota</taxon>
    </lineage>
</organism>
<comment type="caution">
    <text evidence="1">The sequence shown here is derived from an EMBL/GenBank/DDBJ whole genome shotgun (WGS) entry which is preliminary data.</text>
</comment>